<dbReference type="InterPro" id="IPR050445">
    <property type="entry name" value="Bact_polysacc_biosynth/exp"/>
</dbReference>
<protein>
    <recommendedName>
        <fullName evidence="6">Capsule biosynthesis protein</fullName>
    </recommendedName>
</protein>
<organism evidence="4 5">
    <name type="scientific">Reyranella aquatilis</name>
    <dbReference type="NCBI Taxonomy" id="2035356"/>
    <lineage>
        <taxon>Bacteria</taxon>
        <taxon>Pseudomonadati</taxon>
        <taxon>Pseudomonadota</taxon>
        <taxon>Alphaproteobacteria</taxon>
        <taxon>Hyphomicrobiales</taxon>
        <taxon>Reyranellaceae</taxon>
        <taxon>Reyranella</taxon>
    </lineage>
</organism>
<evidence type="ECO:0000313" key="4">
    <source>
        <dbReference type="EMBL" id="MCC8429851.1"/>
    </source>
</evidence>
<proteinExistence type="predicted"/>
<keyword evidence="3" id="KW-0812">Transmembrane</keyword>
<keyword evidence="3" id="KW-0472">Membrane</keyword>
<evidence type="ECO:0008006" key="6">
    <source>
        <dbReference type="Google" id="ProtNLM"/>
    </source>
</evidence>
<gene>
    <name evidence="4" type="ORF">LJ725_12800</name>
</gene>
<dbReference type="PANTHER" id="PTHR32309:SF13">
    <property type="entry name" value="FERRIC ENTEROBACTIN TRANSPORT PROTEIN FEPE"/>
    <property type="match status" value="1"/>
</dbReference>
<name>A0ABS8KUV4_9HYPH</name>
<keyword evidence="5" id="KW-1185">Reference proteome</keyword>
<dbReference type="EMBL" id="JAJISD010000005">
    <property type="protein sequence ID" value="MCC8429851.1"/>
    <property type="molecule type" value="Genomic_DNA"/>
</dbReference>
<feature type="coiled-coil region" evidence="1">
    <location>
        <begin position="231"/>
        <end position="258"/>
    </location>
</feature>
<sequence length="423" mass="47527">MTQPQRPPVKLVQTAPLPARADDQRALAPGEDGQPRPAETLSARRISRRWTPADERAGRPARWLSILVFLLVVGLPTALAAVYYGFFASSQYATEIQFGVRSADAQRNDATSIFQGMASASQIGLQSNIVVKYIKSRSMVDAISEKIDLRRMFSGPEIDELSRLDPNASIETLVEYWRGKVEPYFELTTGIVSVQVRAFTPEDALTIGRNVLALSETLADDLSKKARADYVKFAQEQVEEASEKLRQARQAMLEFRDRERSIDPNKEADSARLGLAKLRDELGRVRADYLTTRARTGEKSTVLVSLRDRIAALESLIRDAEARMTGEQSKDSVPISQNIRSFESVETERQLAEKFYDAAMQSLQRAQFEASRRAMYLEVFVTPSLAEHPVYPRRVVSVLIVALASFGAWIFLLMIYYSVRDHV</sequence>
<dbReference type="RefSeq" id="WP_230551050.1">
    <property type="nucleotide sequence ID" value="NZ_JAJISD010000005.1"/>
</dbReference>
<accession>A0ABS8KUV4</accession>
<dbReference type="Proteomes" id="UP001198862">
    <property type="component" value="Unassembled WGS sequence"/>
</dbReference>
<keyword evidence="3" id="KW-1133">Transmembrane helix</keyword>
<dbReference type="PANTHER" id="PTHR32309">
    <property type="entry name" value="TYROSINE-PROTEIN KINASE"/>
    <property type="match status" value="1"/>
</dbReference>
<feature type="transmembrane region" description="Helical" evidence="3">
    <location>
        <begin position="63"/>
        <end position="86"/>
    </location>
</feature>
<evidence type="ECO:0000256" key="1">
    <source>
        <dbReference type="SAM" id="Coils"/>
    </source>
</evidence>
<keyword evidence="1" id="KW-0175">Coiled coil</keyword>
<evidence type="ECO:0000313" key="5">
    <source>
        <dbReference type="Proteomes" id="UP001198862"/>
    </source>
</evidence>
<evidence type="ECO:0000256" key="3">
    <source>
        <dbReference type="SAM" id="Phobius"/>
    </source>
</evidence>
<feature type="coiled-coil region" evidence="1">
    <location>
        <begin position="303"/>
        <end position="330"/>
    </location>
</feature>
<comment type="caution">
    <text evidence="4">The sequence shown here is derived from an EMBL/GenBank/DDBJ whole genome shotgun (WGS) entry which is preliminary data.</text>
</comment>
<feature type="region of interest" description="Disordered" evidence="2">
    <location>
        <begin position="1"/>
        <end position="46"/>
    </location>
</feature>
<reference evidence="4 5" key="1">
    <citation type="submission" date="2021-11" db="EMBL/GenBank/DDBJ databases">
        <authorList>
            <person name="Lee D.-H."/>
            <person name="Kim S.-B."/>
        </authorList>
    </citation>
    <scope>NUCLEOTIDE SEQUENCE [LARGE SCALE GENOMIC DNA]</scope>
    <source>
        <strain evidence="4 5">KCTC 52223</strain>
    </source>
</reference>
<feature type="transmembrane region" description="Helical" evidence="3">
    <location>
        <begin position="395"/>
        <end position="419"/>
    </location>
</feature>
<evidence type="ECO:0000256" key="2">
    <source>
        <dbReference type="SAM" id="MobiDB-lite"/>
    </source>
</evidence>